<reference evidence="1 2" key="1">
    <citation type="submission" date="2019-04" db="EMBL/GenBank/DDBJ databases">
        <title>Friends and foes A comparative genomics studyof 23 Aspergillus species from section Flavi.</title>
        <authorList>
            <consortium name="DOE Joint Genome Institute"/>
            <person name="Kjaerbolling I."/>
            <person name="Vesth T."/>
            <person name="Frisvad J.C."/>
            <person name="Nybo J.L."/>
            <person name="Theobald S."/>
            <person name="Kildgaard S."/>
            <person name="Isbrandt T."/>
            <person name="Kuo A."/>
            <person name="Sato A."/>
            <person name="Lyhne E.K."/>
            <person name="Kogle M.E."/>
            <person name="Wiebenga A."/>
            <person name="Kun R.S."/>
            <person name="Lubbers R.J."/>
            <person name="Makela M.R."/>
            <person name="Barry K."/>
            <person name="Chovatia M."/>
            <person name="Clum A."/>
            <person name="Daum C."/>
            <person name="Haridas S."/>
            <person name="He G."/>
            <person name="LaButti K."/>
            <person name="Lipzen A."/>
            <person name="Mondo S."/>
            <person name="Riley R."/>
            <person name="Salamov A."/>
            <person name="Simmons B.A."/>
            <person name="Magnuson J.K."/>
            <person name="Henrissat B."/>
            <person name="Mortensen U.H."/>
            <person name="Larsen T.O."/>
            <person name="Devries R.P."/>
            <person name="Grigoriev I.V."/>
            <person name="Machida M."/>
            <person name="Baker S.E."/>
            <person name="Andersen M.R."/>
        </authorList>
    </citation>
    <scope>NUCLEOTIDE SEQUENCE [LARGE SCALE GENOMIC DNA]</scope>
    <source>
        <strain evidence="1 2">IBT 29228</strain>
    </source>
</reference>
<sequence length="229" mass="25706">MDIKKVLWAGFKTLAYLEGPQIWSGDLSQLALAKGEIGSFTSSTHSIAHSVGNPMPTIRVGFFTASIVNCRLLGLDPHTALNHDAISTFMRSEQNITGQNYDHYLDDFKNAAQPLSQNLNNDMRSTLEQLTIPHHPYLGIIPWPSFRSRAIIASSLKPPLIDKNELCLDLLSDGICCHSIRGISLHGRGEGTPWDSRSWEAKPWFLQKWPFLVAGHDVQQSSKWWRSRS</sequence>
<keyword evidence="2" id="KW-1185">Reference proteome</keyword>
<proteinExistence type="predicted"/>
<dbReference type="PANTHER" id="PTHR38116:SF8">
    <property type="entry name" value="BZIP DOMAIN-CONTAINING PROTEIN"/>
    <property type="match status" value="1"/>
</dbReference>
<dbReference type="EMBL" id="ML736408">
    <property type="protein sequence ID" value="KAE8371641.1"/>
    <property type="molecule type" value="Genomic_DNA"/>
</dbReference>
<protein>
    <submittedName>
        <fullName evidence="1">Uncharacterized protein</fullName>
    </submittedName>
</protein>
<organism evidence="1 2">
    <name type="scientific">Aspergillus bertholletiae</name>
    <dbReference type="NCBI Taxonomy" id="1226010"/>
    <lineage>
        <taxon>Eukaryota</taxon>
        <taxon>Fungi</taxon>
        <taxon>Dikarya</taxon>
        <taxon>Ascomycota</taxon>
        <taxon>Pezizomycotina</taxon>
        <taxon>Eurotiomycetes</taxon>
        <taxon>Eurotiomycetidae</taxon>
        <taxon>Eurotiales</taxon>
        <taxon>Aspergillaceae</taxon>
        <taxon>Aspergillus</taxon>
        <taxon>Aspergillus subgen. Circumdati</taxon>
    </lineage>
</organism>
<gene>
    <name evidence="1" type="ORF">BDV26DRAFT_275693</name>
</gene>
<dbReference type="Proteomes" id="UP000326198">
    <property type="component" value="Unassembled WGS sequence"/>
</dbReference>
<dbReference type="OrthoDB" id="5973539at2759"/>
<name>A0A5N7AP65_9EURO</name>
<dbReference type="PANTHER" id="PTHR38116">
    <property type="entry name" value="CHROMOSOME 7, WHOLE GENOME SHOTGUN SEQUENCE"/>
    <property type="match status" value="1"/>
</dbReference>
<evidence type="ECO:0000313" key="1">
    <source>
        <dbReference type="EMBL" id="KAE8371641.1"/>
    </source>
</evidence>
<dbReference type="Pfam" id="PF11905">
    <property type="entry name" value="DUF3425"/>
    <property type="match status" value="1"/>
</dbReference>
<dbReference type="InterPro" id="IPR021833">
    <property type="entry name" value="DUF3425"/>
</dbReference>
<accession>A0A5N7AP65</accession>
<evidence type="ECO:0000313" key="2">
    <source>
        <dbReference type="Proteomes" id="UP000326198"/>
    </source>
</evidence>
<dbReference type="AlphaFoldDB" id="A0A5N7AP65"/>